<gene>
    <name evidence="3" type="ORF">ACFSKP_20075</name>
</gene>
<dbReference type="Pfam" id="PF13414">
    <property type="entry name" value="TPR_11"/>
    <property type="match status" value="1"/>
</dbReference>
<evidence type="ECO:0000256" key="1">
    <source>
        <dbReference type="PROSITE-ProRule" id="PRU00339"/>
    </source>
</evidence>
<feature type="signal peptide" evidence="2">
    <location>
        <begin position="1"/>
        <end position="22"/>
    </location>
</feature>
<feature type="repeat" description="TPR" evidence="1">
    <location>
        <begin position="403"/>
        <end position="436"/>
    </location>
</feature>
<comment type="caution">
    <text evidence="3">The sequence shown here is derived from an EMBL/GenBank/DDBJ whole genome shotgun (WGS) entry which is preliminary data.</text>
</comment>
<evidence type="ECO:0000313" key="4">
    <source>
        <dbReference type="Proteomes" id="UP001597374"/>
    </source>
</evidence>
<keyword evidence="1" id="KW-0802">TPR repeat</keyword>
<feature type="repeat" description="TPR" evidence="1">
    <location>
        <begin position="335"/>
        <end position="368"/>
    </location>
</feature>
<dbReference type="Pfam" id="PF13181">
    <property type="entry name" value="TPR_8"/>
    <property type="match status" value="3"/>
</dbReference>
<evidence type="ECO:0000313" key="3">
    <source>
        <dbReference type="EMBL" id="MFD2248576.1"/>
    </source>
</evidence>
<dbReference type="Pfam" id="PF12895">
    <property type="entry name" value="ANAPC3"/>
    <property type="match status" value="1"/>
</dbReference>
<organism evidence="3 4">
    <name type="scientific">Pontibacter ruber</name>
    <dbReference type="NCBI Taxonomy" id="1343895"/>
    <lineage>
        <taxon>Bacteria</taxon>
        <taxon>Pseudomonadati</taxon>
        <taxon>Bacteroidota</taxon>
        <taxon>Cytophagia</taxon>
        <taxon>Cytophagales</taxon>
        <taxon>Hymenobacteraceae</taxon>
        <taxon>Pontibacter</taxon>
    </lineage>
</organism>
<protein>
    <submittedName>
        <fullName evidence="3">Tetratricopeptide repeat protein</fullName>
    </submittedName>
</protein>
<dbReference type="Gene3D" id="1.25.40.10">
    <property type="entry name" value="Tetratricopeptide repeat domain"/>
    <property type="match status" value="3"/>
</dbReference>
<feature type="repeat" description="TPR" evidence="1">
    <location>
        <begin position="196"/>
        <end position="229"/>
    </location>
</feature>
<dbReference type="EMBL" id="JBHUIM010000004">
    <property type="protein sequence ID" value="MFD2248576.1"/>
    <property type="molecule type" value="Genomic_DNA"/>
</dbReference>
<feature type="repeat" description="TPR" evidence="1">
    <location>
        <begin position="230"/>
        <end position="263"/>
    </location>
</feature>
<accession>A0ABW5D1N7</accession>
<feature type="chain" id="PRO_5047109133" evidence="2">
    <location>
        <begin position="23"/>
        <end position="538"/>
    </location>
</feature>
<dbReference type="Pfam" id="PF13432">
    <property type="entry name" value="TPR_16"/>
    <property type="match status" value="1"/>
</dbReference>
<keyword evidence="2" id="KW-0732">Signal</keyword>
<dbReference type="PROSITE" id="PS50293">
    <property type="entry name" value="TPR_REGION"/>
    <property type="match status" value="1"/>
</dbReference>
<keyword evidence="4" id="KW-1185">Reference proteome</keyword>
<feature type="repeat" description="TPR" evidence="1">
    <location>
        <begin position="162"/>
        <end position="195"/>
    </location>
</feature>
<dbReference type="Pfam" id="PF00515">
    <property type="entry name" value="TPR_1"/>
    <property type="match status" value="1"/>
</dbReference>
<sequence length="538" mass="61127">MTNNWKYLLFMATAFPTAAAFAQTGDAGRRAVDLERYQEAKSYYKTQLGDKKADNAYFALGDIYLKTDKPDSAAFYFNQGLSKNSKSAINMVGLGKVQLENGNKAEAEKNFEQALKASKKKDPYVLTMIAEAYAESANPTEEDLNKAIEYLQAATKRDKNNALAFLVMGDVYLKQKKGGEAMTSYDRAIQLDEKNPKAYLRRGQLYTSSRNYNEAEAAYKKAIEIDPNYAPAYRDLGELYYFAGQYDRALSTFKQYVDMSEKTPETRAKYASFLFLTKDYKNTLTEVQEVLKEDPNNTTMNRLLAYSYLELGQPEQALQAMETYLSKIDPSKLIATDYEYYGRILSKNNQPEKAVENLNKAIELDPSKPELYYELANAYANAKQFDKAADVYKAKMDKLGSSNTDFYQMGRTYMKAEQYQKADESFSKITESNPTYAYGHLWRAQANAYQDQTGEKGLAKPHYEKFIELASAEPAKYKDGLVEAHNYLGQYYYVIKPDRANATKNFQETLKLDPSNETANTLLAEINKSASTSKKKKK</sequence>
<dbReference type="Proteomes" id="UP001597374">
    <property type="component" value="Unassembled WGS sequence"/>
</dbReference>
<name>A0ABW5D1N7_9BACT</name>
<dbReference type="RefSeq" id="WP_250432102.1">
    <property type="nucleotide sequence ID" value="NZ_JALPRR010000005.1"/>
</dbReference>
<dbReference type="PROSITE" id="PS50005">
    <property type="entry name" value="TPR"/>
    <property type="match status" value="6"/>
</dbReference>
<dbReference type="PANTHER" id="PTHR12558">
    <property type="entry name" value="CELL DIVISION CYCLE 16,23,27"/>
    <property type="match status" value="1"/>
</dbReference>
<dbReference type="PANTHER" id="PTHR12558:SF13">
    <property type="entry name" value="CELL DIVISION CYCLE PROTEIN 27 HOMOLOG"/>
    <property type="match status" value="1"/>
</dbReference>
<feature type="repeat" description="TPR" evidence="1">
    <location>
        <begin position="54"/>
        <end position="87"/>
    </location>
</feature>
<dbReference type="InterPro" id="IPR011990">
    <property type="entry name" value="TPR-like_helical_dom_sf"/>
</dbReference>
<dbReference type="SUPFAM" id="SSF48452">
    <property type="entry name" value="TPR-like"/>
    <property type="match status" value="3"/>
</dbReference>
<proteinExistence type="predicted"/>
<dbReference type="InterPro" id="IPR019734">
    <property type="entry name" value="TPR_rpt"/>
</dbReference>
<dbReference type="SMART" id="SM00028">
    <property type="entry name" value="TPR"/>
    <property type="match status" value="11"/>
</dbReference>
<reference evidence="4" key="1">
    <citation type="journal article" date="2019" name="Int. J. Syst. Evol. Microbiol.">
        <title>The Global Catalogue of Microorganisms (GCM) 10K type strain sequencing project: providing services to taxonomists for standard genome sequencing and annotation.</title>
        <authorList>
            <consortium name="The Broad Institute Genomics Platform"/>
            <consortium name="The Broad Institute Genome Sequencing Center for Infectious Disease"/>
            <person name="Wu L."/>
            <person name="Ma J."/>
        </authorList>
    </citation>
    <scope>NUCLEOTIDE SEQUENCE [LARGE SCALE GENOMIC DNA]</scope>
    <source>
        <strain evidence="4">CGMCC 4.1782</strain>
    </source>
</reference>
<evidence type="ECO:0000256" key="2">
    <source>
        <dbReference type="SAM" id="SignalP"/>
    </source>
</evidence>